<evidence type="ECO:0000313" key="6">
    <source>
        <dbReference type="Proteomes" id="UP000034196"/>
    </source>
</evidence>
<sequence length="247" mass="25910">MSTRAALIEAAAALLAQSPAGDVSTRAVCEAAGVQQPVLYRLFGDKDGLLAATVDHVWDQYLGMKRAAAKSEDPLRDIRAGWDSHTAFALAHPHAYTLMVSPGLRAVPEAAAEAMRILREDLDRLAAQGRLRVAPETAARMIMSANTGVSLSLITRPGLYPDTSLSTLVRDAIHAAILAGPATPADPAGDARAAAVTTLLASVGDLTPEPFTAAESALFGEWLTRIPAADPAERPSPAEDLKDRTTS</sequence>
<dbReference type="InterPro" id="IPR036271">
    <property type="entry name" value="Tet_transcr_reg_TetR-rel_C_sf"/>
</dbReference>
<dbReference type="PANTHER" id="PTHR30055">
    <property type="entry name" value="HTH-TYPE TRANSCRIPTIONAL REGULATOR RUTR"/>
    <property type="match status" value="1"/>
</dbReference>
<dbReference type="SUPFAM" id="SSF46689">
    <property type="entry name" value="Homeodomain-like"/>
    <property type="match status" value="1"/>
</dbReference>
<organism evidence="5 6">
    <name type="scientific">Streptomyces mangrovisoli</name>
    <dbReference type="NCBI Taxonomy" id="1428628"/>
    <lineage>
        <taxon>Bacteria</taxon>
        <taxon>Bacillati</taxon>
        <taxon>Actinomycetota</taxon>
        <taxon>Actinomycetes</taxon>
        <taxon>Kitasatosporales</taxon>
        <taxon>Streptomycetaceae</taxon>
        <taxon>Streptomyces</taxon>
    </lineage>
</organism>
<dbReference type="InterPro" id="IPR001647">
    <property type="entry name" value="HTH_TetR"/>
</dbReference>
<keyword evidence="1 2" id="KW-0238">DNA-binding</keyword>
<gene>
    <name evidence="5" type="ORF">WN71_011230</name>
</gene>
<reference evidence="5" key="1">
    <citation type="submission" date="2016-10" db="EMBL/GenBank/DDBJ databases">
        <title>Genome sequence of Streptomyces mangrovisoli MUSC 149.</title>
        <authorList>
            <person name="Lee L.-H."/>
            <person name="Ser H.-L."/>
        </authorList>
    </citation>
    <scope>NUCLEOTIDE SEQUENCE [LARGE SCALE GENOMIC DNA]</scope>
    <source>
        <strain evidence="5">MUSC 149</strain>
    </source>
</reference>
<dbReference type="InterPro" id="IPR050109">
    <property type="entry name" value="HTH-type_TetR-like_transc_reg"/>
</dbReference>
<evidence type="ECO:0000256" key="3">
    <source>
        <dbReference type="SAM" id="MobiDB-lite"/>
    </source>
</evidence>
<dbReference type="OrthoDB" id="3784817at2"/>
<dbReference type="PROSITE" id="PS50977">
    <property type="entry name" value="HTH_TETR_2"/>
    <property type="match status" value="1"/>
</dbReference>
<dbReference type="Gene3D" id="1.10.357.10">
    <property type="entry name" value="Tetracycline Repressor, domain 2"/>
    <property type="match status" value="1"/>
</dbReference>
<dbReference type="GO" id="GO:0003700">
    <property type="term" value="F:DNA-binding transcription factor activity"/>
    <property type="evidence" value="ECO:0007669"/>
    <property type="project" value="TreeGrafter"/>
</dbReference>
<feature type="region of interest" description="Disordered" evidence="3">
    <location>
        <begin position="228"/>
        <end position="247"/>
    </location>
</feature>
<protein>
    <submittedName>
        <fullName evidence="5">TetR family transcriptional regulator</fullName>
    </submittedName>
</protein>
<dbReference type="GO" id="GO:0000976">
    <property type="term" value="F:transcription cis-regulatory region binding"/>
    <property type="evidence" value="ECO:0007669"/>
    <property type="project" value="TreeGrafter"/>
</dbReference>
<dbReference type="AlphaFoldDB" id="A0A1J4NZI7"/>
<comment type="caution">
    <text evidence="5">The sequence shown here is derived from an EMBL/GenBank/DDBJ whole genome shotgun (WGS) entry which is preliminary data.</text>
</comment>
<keyword evidence="6" id="KW-1185">Reference proteome</keyword>
<dbReference type="RefSeq" id="WP_046588375.1">
    <property type="nucleotide sequence ID" value="NZ_LAVA02000022.1"/>
</dbReference>
<evidence type="ECO:0000313" key="5">
    <source>
        <dbReference type="EMBL" id="OIJ67771.1"/>
    </source>
</evidence>
<evidence type="ECO:0000259" key="4">
    <source>
        <dbReference type="PROSITE" id="PS50977"/>
    </source>
</evidence>
<feature type="DNA-binding region" description="H-T-H motif" evidence="2">
    <location>
        <begin position="24"/>
        <end position="43"/>
    </location>
</feature>
<feature type="domain" description="HTH tetR-type" evidence="4">
    <location>
        <begin position="1"/>
        <end position="61"/>
    </location>
</feature>
<dbReference type="EMBL" id="LAVA02000022">
    <property type="protein sequence ID" value="OIJ67771.1"/>
    <property type="molecule type" value="Genomic_DNA"/>
</dbReference>
<accession>A0A1J4NZI7</accession>
<evidence type="ECO:0000256" key="1">
    <source>
        <dbReference type="ARBA" id="ARBA00023125"/>
    </source>
</evidence>
<dbReference type="PANTHER" id="PTHR30055:SF209">
    <property type="entry name" value="POSSIBLE TRANSCRIPTIONAL REGULATORY PROTEIN (PROBABLY TETR-FAMILY)"/>
    <property type="match status" value="1"/>
</dbReference>
<dbReference type="Pfam" id="PF00440">
    <property type="entry name" value="TetR_N"/>
    <property type="match status" value="1"/>
</dbReference>
<feature type="compositionally biased region" description="Basic and acidic residues" evidence="3">
    <location>
        <begin position="231"/>
        <end position="247"/>
    </location>
</feature>
<name>A0A1J4NZI7_9ACTN</name>
<dbReference type="Proteomes" id="UP000034196">
    <property type="component" value="Unassembled WGS sequence"/>
</dbReference>
<dbReference type="STRING" id="1428628.WN71_011230"/>
<evidence type="ECO:0000256" key="2">
    <source>
        <dbReference type="PROSITE-ProRule" id="PRU00335"/>
    </source>
</evidence>
<dbReference type="InterPro" id="IPR009057">
    <property type="entry name" value="Homeodomain-like_sf"/>
</dbReference>
<dbReference type="SUPFAM" id="SSF48498">
    <property type="entry name" value="Tetracyclin repressor-like, C-terminal domain"/>
    <property type="match status" value="1"/>
</dbReference>
<proteinExistence type="predicted"/>